<evidence type="ECO:0000259" key="2">
    <source>
        <dbReference type="Pfam" id="PF21941"/>
    </source>
</evidence>
<feature type="domain" description="SMEK" evidence="2">
    <location>
        <begin position="12"/>
        <end position="142"/>
    </location>
</feature>
<dbReference type="Proteomes" id="UP000179183">
    <property type="component" value="Unassembled WGS sequence"/>
</dbReference>
<dbReference type="EMBL" id="MHOQ01000035">
    <property type="protein sequence ID" value="OGZ65834.1"/>
    <property type="molecule type" value="Genomic_DNA"/>
</dbReference>
<reference evidence="3 4" key="1">
    <citation type="journal article" date="2016" name="Nat. Commun.">
        <title>Thousands of microbial genomes shed light on interconnected biogeochemical processes in an aquifer system.</title>
        <authorList>
            <person name="Anantharaman K."/>
            <person name="Brown C.T."/>
            <person name="Hug L.A."/>
            <person name="Sharon I."/>
            <person name="Castelle C.J."/>
            <person name="Probst A.J."/>
            <person name="Thomas B.C."/>
            <person name="Singh A."/>
            <person name="Wilkins M.J."/>
            <person name="Karaoz U."/>
            <person name="Brodie E.L."/>
            <person name="Williams K.H."/>
            <person name="Hubbard S.S."/>
            <person name="Banfield J.F."/>
        </authorList>
    </citation>
    <scope>NUCLEOTIDE SEQUENCE [LARGE SCALE GENOMIC DNA]</scope>
</reference>
<evidence type="ECO:0000313" key="3">
    <source>
        <dbReference type="EMBL" id="OGZ65834.1"/>
    </source>
</evidence>
<name>A0A1G2HTH3_9BACT</name>
<accession>A0A1G2HTH3</accession>
<dbReference type="InterPro" id="IPR046917">
    <property type="entry name" value="ABC-3C_CTD12"/>
</dbReference>
<dbReference type="InterPro" id="IPR047740">
    <property type="entry name" value="SMEK_dom"/>
</dbReference>
<sequence length="321" mass="37785">MIYKRNPYLDKIFKHLTILASIVKSKNQLSLNDDSKSSESFFKDLLNIIFGYNFINLNNKEKNYAGIDLGDASERICVQITSSNTSKKIQETLDISDKHKRYEEYDEITILIIGYKQKYKKIFTSKFKKCNVWDIRDVFQKIDSLPTPHIEKIIEYLDRELDTVIKINPIDLLDKDISIIIDILFNYLSEKGFKGKVGSQQQYKLVRRQDGFIDKKNNLNNVNELLFNSEIRPSLKYDKKIEDFLKNPINVNFKKKYFAITEIFQKIYSNNTDEFNGMASLFGFIFDEVITYENRENLDDSKLLILLHNMYFNCDLGNNPK</sequence>
<organism evidence="3 4">
    <name type="scientific">Candidatus Staskawiczbacteria bacterium RIFCSPHIGHO2_02_FULL_33_16</name>
    <dbReference type="NCBI Taxonomy" id="1802204"/>
    <lineage>
        <taxon>Bacteria</taxon>
        <taxon>Candidatus Staskawicziibacteriota</taxon>
    </lineage>
</organism>
<protein>
    <recommendedName>
        <fullName evidence="5">SMEK domain-containing protein</fullName>
    </recommendedName>
</protein>
<evidence type="ECO:0000259" key="1">
    <source>
        <dbReference type="Pfam" id="PF20279"/>
    </source>
</evidence>
<evidence type="ECO:0008006" key="5">
    <source>
        <dbReference type="Google" id="ProtNLM"/>
    </source>
</evidence>
<dbReference type="Pfam" id="PF20279">
    <property type="entry name" value="CTD12"/>
    <property type="match status" value="1"/>
</dbReference>
<gene>
    <name evidence="3" type="ORF">A3D34_03230</name>
</gene>
<dbReference type="Pfam" id="PF21941">
    <property type="entry name" value="SMEK_N"/>
    <property type="match status" value="1"/>
</dbReference>
<feature type="domain" description="ABC-three component systems C-terminal" evidence="1">
    <location>
        <begin position="214"/>
        <end position="317"/>
    </location>
</feature>
<comment type="caution">
    <text evidence="3">The sequence shown here is derived from an EMBL/GenBank/DDBJ whole genome shotgun (WGS) entry which is preliminary data.</text>
</comment>
<dbReference type="NCBIfam" id="NF033859">
    <property type="entry name" value="SMEK_N"/>
    <property type="match status" value="1"/>
</dbReference>
<proteinExistence type="predicted"/>
<dbReference type="AlphaFoldDB" id="A0A1G2HTH3"/>
<evidence type="ECO:0000313" key="4">
    <source>
        <dbReference type="Proteomes" id="UP000179183"/>
    </source>
</evidence>